<evidence type="ECO:0000256" key="2">
    <source>
        <dbReference type="SAM" id="Phobius"/>
    </source>
</evidence>
<dbReference type="EMBL" id="MEUI01000023">
    <property type="protein sequence ID" value="OGC34069.1"/>
    <property type="molecule type" value="Genomic_DNA"/>
</dbReference>
<evidence type="ECO:0000313" key="5">
    <source>
        <dbReference type="Proteomes" id="UP000177309"/>
    </source>
</evidence>
<dbReference type="GO" id="GO:1990351">
    <property type="term" value="C:transporter complex"/>
    <property type="evidence" value="ECO:0007669"/>
    <property type="project" value="TreeGrafter"/>
</dbReference>
<evidence type="ECO:0000256" key="1">
    <source>
        <dbReference type="ARBA" id="ARBA00023237"/>
    </source>
</evidence>
<dbReference type="Proteomes" id="UP000177309">
    <property type="component" value="Unassembled WGS sequence"/>
</dbReference>
<name>A0A1F4TNC1_UNCSA</name>
<dbReference type="AlphaFoldDB" id="A0A1F4TNC1"/>
<evidence type="ECO:0000259" key="3">
    <source>
        <dbReference type="Pfam" id="PF03968"/>
    </source>
</evidence>
<dbReference type="InterPro" id="IPR005653">
    <property type="entry name" value="OstA-like_N"/>
</dbReference>
<dbReference type="PANTHER" id="PTHR30189">
    <property type="entry name" value="LPS-ASSEMBLY PROTEIN"/>
    <property type="match status" value="1"/>
</dbReference>
<dbReference type="GO" id="GO:0009279">
    <property type="term" value="C:cell outer membrane"/>
    <property type="evidence" value="ECO:0007669"/>
    <property type="project" value="TreeGrafter"/>
</dbReference>
<dbReference type="PANTHER" id="PTHR30189:SF1">
    <property type="entry name" value="LPS-ASSEMBLY PROTEIN LPTD"/>
    <property type="match status" value="1"/>
</dbReference>
<dbReference type="Gene3D" id="2.60.450.10">
    <property type="entry name" value="Lipopolysaccharide (LPS) transport protein A like domain"/>
    <property type="match status" value="2"/>
</dbReference>
<accession>A0A1F4TNC1</accession>
<sequence>MQEEKFPWSAIYIGTIFSLLVLGIAYYFMAPGEGNFFSEERTEKITEFSNSFVSGRKDGNKVWSFFVAEGWTGKGHEVSSLTNLSQGKIYSDGKLVATNISAPFAKTYRHSEIIELYGFFPNQQGGSSKLTALIELGRISNNKDKAKNEWRKLTADRLKHFPWDKRSEIIGNVVLSRKDNSLHAQSINVDHEKKIADLTGNIAIVRSDSTLKTEGLRYLTTEEVLTTTKEITLEVREAETTTILEAKGAEFYSDLDKDITFENGVEVLQGKKFAIANQAIYSQKSKVMLLKGKAKIVFEKANIIIKEETANKLKNPESQKSLKEKTIITADQLTFSTTTGDLKAAGSVFAYQQGKEAKSDTAIYNEKDEFITLTGNVYIKKKTDWVKAKKVIISVKDETFEAVGGVEAEFKL</sequence>
<proteinExistence type="predicted"/>
<evidence type="ECO:0000313" key="4">
    <source>
        <dbReference type="EMBL" id="OGC34069.1"/>
    </source>
</evidence>
<comment type="caution">
    <text evidence="4">The sequence shown here is derived from an EMBL/GenBank/DDBJ whole genome shotgun (WGS) entry which is preliminary data.</text>
</comment>
<keyword evidence="2" id="KW-0812">Transmembrane</keyword>
<organism evidence="4 5">
    <name type="scientific">candidate division WOR-1 bacterium RIFOXYC2_FULL_41_25</name>
    <dbReference type="NCBI Taxonomy" id="1802586"/>
    <lineage>
        <taxon>Bacteria</taxon>
        <taxon>Bacillati</taxon>
        <taxon>Saganbacteria</taxon>
    </lineage>
</organism>
<dbReference type="InterPro" id="IPR050218">
    <property type="entry name" value="LptD"/>
</dbReference>
<dbReference type="Pfam" id="PF03968">
    <property type="entry name" value="LptD_N"/>
    <property type="match status" value="2"/>
</dbReference>
<feature type="transmembrane region" description="Helical" evidence="2">
    <location>
        <begin position="6"/>
        <end position="28"/>
    </location>
</feature>
<reference evidence="4 5" key="1">
    <citation type="journal article" date="2016" name="Nat. Commun.">
        <title>Thousands of microbial genomes shed light on interconnected biogeochemical processes in an aquifer system.</title>
        <authorList>
            <person name="Anantharaman K."/>
            <person name="Brown C.T."/>
            <person name="Hug L.A."/>
            <person name="Sharon I."/>
            <person name="Castelle C.J."/>
            <person name="Probst A.J."/>
            <person name="Thomas B.C."/>
            <person name="Singh A."/>
            <person name="Wilkins M.J."/>
            <person name="Karaoz U."/>
            <person name="Brodie E.L."/>
            <person name="Williams K.H."/>
            <person name="Hubbard S.S."/>
            <person name="Banfield J.F."/>
        </authorList>
    </citation>
    <scope>NUCLEOTIDE SEQUENCE [LARGE SCALE GENOMIC DNA]</scope>
</reference>
<protein>
    <recommendedName>
        <fullName evidence="3">Organic solvent tolerance-like N-terminal domain-containing protein</fullName>
    </recommendedName>
</protein>
<keyword evidence="2" id="KW-0472">Membrane</keyword>
<gene>
    <name evidence="4" type="ORF">A2462_01205</name>
</gene>
<keyword evidence="2" id="KW-1133">Transmembrane helix</keyword>
<keyword evidence="1" id="KW-0998">Cell outer membrane</keyword>
<feature type="domain" description="Organic solvent tolerance-like N-terminal" evidence="3">
    <location>
        <begin position="184"/>
        <end position="303"/>
    </location>
</feature>
<feature type="domain" description="Organic solvent tolerance-like N-terminal" evidence="3">
    <location>
        <begin position="325"/>
        <end position="398"/>
    </location>
</feature>